<evidence type="ECO:0000259" key="1">
    <source>
        <dbReference type="Pfam" id="PF13173"/>
    </source>
</evidence>
<dbReference type="Gene3D" id="3.40.50.300">
    <property type="entry name" value="P-loop containing nucleotide triphosphate hydrolases"/>
    <property type="match status" value="1"/>
</dbReference>
<dbReference type="STRING" id="1817863.A2Y62_14755"/>
<gene>
    <name evidence="3" type="ORF">A2Y62_14755</name>
</gene>
<dbReference type="PANTHER" id="PTHR33295">
    <property type="entry name" value="ATPASE"/>
    <property type="match status" value="1"/>
</dbReference>
<dbReference type="PANTHER" id="PTHR33295:SF8">
    <property type="entry name" value="AAA+ ATPASE DOMAIN-CONTAINING PROTEIN"/>
    <property type="match status" value="1"/>
</dbReference>
<name>A0A1F5VMT1_9BACT</name>
<dbReference type="Proteomes" id="UP000178943">
    <property type="component" value="Unassembled WGS sequence"/>
</dbReference>
<evidence type="ECO:0008006" key="5">
    <source>
        <dbReference type="Google" id="ProtNLM"/>
    </source>
</evidence>
<sequence length="458" mass="52310">MLDVDVRPLLYNQNPWWTYSNYLIPEAVYPHRDAYPEIKNQTHLNPITAVVGLRRTGKTTLLKQLIAELLTTSHVPAKAILFFSFDQLLVNRNTELLSGIIDAFLDRIIGRKIWELDSPVYIFLDELQYVLDWQTILKRYYDQTKKIKFFLSGSASLYVKEKSKESLAGRMLTVNLGVLNFREYLRLGNAGIEIPDCSLEMCDIKGIAEVQAAYAGKIDGLFENFLIKGQFPEVITEGLSDEHAGQYIMDSVLTKILEIDIPLYFNIKGSEEIKSLFRIAAVETGNVIEYGTIARDVGISRNTVAQYYSWLEKAFLISMLYNFTKSVRKQVRTMKKCYSASTNFSALASVPVPSAVIPTDALGHYAETYVHNILSSRYPALHFIRRRDKEVDFIVPSSSGYLPIEVKYSRRVDSRELKNLKHFMNYFQAKRAIVLTRNIAGHIEHGGFKICLIPVWAL</sequence>
<dbReference type="SUPFAM" id="SSF52540">
    <property type="entry name" value="P-loop containing nucleoside triphosphate hydrolases"/>
    <property type="match status" value="1"/>
</dbReference>
<dbReference type="InterPro" id="IPR027417">
    <property type="entry name" value="P-loop_NTPase"/>
</dbReference>
<comment type="caution">
    <text evidence="3">The sequence shown here is derived from an EMBL/GenBank/DDBJ whole genome shotgun (WGS) entry which is preliminary data.</text>
</comment>
<dbReference type="AlphaFoldDB" id="A0A1F5VMT1"/>
<dbReference type="SUPFAM" id="SSF52980">
    <property type="entry name" value="Restriction endonuclease-like"/>
    <property type="match status" value="1"/>
</dbReference>
<dbReference type="InterPro" id="IPR025420">
    <property type="entry name" value="DUF4143"/>
</dbReference>
<dbReference type="InterPro" id="IPR011335">
    <property type="entry name" value="Restrct_endonuc-II-like"/>
</dbReference>
<dbReference type="EMBL" id="MFGW01000132">
    <property type="protein sequence ID" value="OGF64710.1"/>
    <property type="molecule type" value="Genomic_DNA"/>
</dbReference>
<feature type="domain" description="AAA" evidence="1">
    <location>
        <begin position="45"/>
        <end position="185"/>
    </location>
</feature>
<evidence type="ECO:0000259" key="2">
    <source>
        <dbReference type="Pfam" id="PF13635"/>
    </source>
</evidence>
<accession>A0A1F5VMT1</accession>
<reference evidence="3 4" key="1">
    <citation type="journal article" date="2016" name="Nat. Commun.">
        <title>Thousands of microbial genomes shed light on interconnected biogeochemical processes in an aquifer system.</title>
        <authorList>
            <person name="Anantharaman K."/>
            <person name="Brown C.T."/>
            <person name="Hug L.A."/>
            <person name="Sharon I."/>
            <person name="Castelle C.J."/>
            <person name="Probst A.J."/>
            <person name="Thomas B.C."/>
            <person name="Singh A."/>
            <person name="Wilkins M.J."/>
            <person name="Karaoz U."/>
            <person name="Brodie E.L."/>
            <person name="Williams K.H."/>
            <person name="Hubbard S.S."/>
            <person name="Banfield J.F."/>
        </authorList>
    </citation>
    <scope>NUCLEOTIDE SEQUENCE [LARGE SCALE GENOMIC DNA]</scope>
</reference>
<feature type="domain" description="DUF4143" evidence="2">
    <location>
        <begin position="260"/>
        <end position="409"/>
    </location>
</feature>
<evidence type="ECO:0000313" key="3">
    <source>
        <dbReference type="EMBL" id="OGF64710.1"/>
    </source>
</evidence>
<protein>
    <recommendedName>
        <fullName evidence="5">AAA+ ATPase domain-containing protein</fullName>
    </recommendedName>
</protein>
<evidence type="ECO:0000313" key="4">
    <source>
        <dbReference type="Proteomes" id="UP000178943"/>
    </source>
</evidence>
<dbReference type="InterPro" id="IPR041682">
    <property type="entry name" value="AAA_14"/>
</dbReference>
<proteinExistence type="predicted"/>
<dbReference type="Pfam" id="PF13173">
    <property type="entry name" value="AAA_14"/>
    <property type="match status" value="1"/>
</dbReference>
<organism evidence="3 4">
    <name type="scientific">Candidatus Fischerbacteria bacterium RBG_13_37_8</name>
    <dbReference type="NCBI Taxonomy" id="1817863"/>
    <lineage>
        <taxon>Bacteria</taxon>
        <taxon>Candidatus Fischeribacteriota</taxon>
    </lineage>
</organism>
<dbReference type="Pfam" id="PF13635">
    <property type="entry name" value="DUF4143"/>
    <property type="match status" value="1"/>
</dbReference>